<feature type="compositionally biased region" description="Acidic residues" evidence="4">
    <location>
        <begin position="352"/>
        <end position="395"/>
    </location>
</feature>
<keyword evidence="2" id="KW-0677">Repeat</keyword>
<sequence length="535" mass="59790">MAIGRDKSVYGILSRLAYTQSTSLNVLRWRNDVLSNPSVWTSLDRIQVLGEEDGLYGHGGCVNALSWAPDGQTLISSGDDTRVCIWRLSNDPDDMLQCETMIETGHTNNVFNAHYLPSSQRIATCAADGQVRVFDLGRGAGTTMTGSGRSWSYLSENASCIRVLQCHRRRYAVKRIVTEASPDHFLTVSEDRTVRQHDLRTRHTCPSCSPSLLLMPHELSTISVSSLTPYYFTVAGNSPYGHLFDRRMIPRILKAEWGVNVDTEELVCCVRRFGRREKPGYERVGAAHVTGSRMADSNGHELLLSYSGDGVYIFSIFDDPEAPERPTSILKNNKASKKAQDRSSSPDSMPGLEEDSDDESDDEAPGPDPLDDDMPPPLEDVTDSSEEASDDEEPEDPRWSLPVVFPLKRFRGHINIETVKDVNFMGPRDDYVVSGSDDGNWFMWSKHSGELQGIWEGDGSIVNVIETHPYLPIVAVSGIDSTVKIFGPTIPPRDKENTFSKMHKSSEITQTNDEARVERQRRITYVLDRSDCTFQ</sequence>
<evidence type="ECO:0000256" key="1">
    <source>
        <dbReference type="ARBA" id="ARBA00022574"/>
    </source>
</evidence>
<dbReference type="STRING" id="930990.A0A067MZ60"/>
<organism evidence="5 6">
    <name type="scientific">Botryobasidium botryosum (strain FD-172 SS1)</name>
    <dbReference type="NCBI Taxonomy" id="930990"/>
    <lineage>
        <taxon>Eukaryota</taxon>
        <taxon>Fungi</taxon>
        <taxon>Dikarya</taxon>
        <taxon>Basidiomycota</taxon>
        <taxon>Agaricomycotina</taxon>
        <taxon>Agaricomycetes</taxon>
        <taxon>Cantharellales</taxon>
        <taxon>Botryobasidiaceae</taxon>
        <taxon>Botryobasidium</taxon>
    </lineage>
</organism>
<dbReference type="GO" id="GO:0080008">
    <property type="term" value="C:Cul4-RING E3 ubiquitin ligase complex"/>
    <property type="evidence" value="ECO:0007669"/>
    <property type="project" value="TreeGrafter"/>
</dbReference>
<dbReference type="GO" id="GO:0045717">
    <property type="term" value="P:negative regulation of fatty acid biosynthetic process"/>
    <property type="evidence" value="ECO:0007669"/>
    <property type="project" value="TreeGrafter"/>
</dbReference>
<dbReference type="HOGENOM" id="CLU_012381_2_0_1"/>
<dbReference type="Pfam" id="PF00400">
    <property type="entry name" value="WD40"/>
    <property type="match status" value="3"/>
</dbReference>
<name>A0A067MZ60_BOTB1</name>
<dbReference type="OrthoDB" id="2414538at2759"/>
<dbReference type="InterPro" id="IPR036322">
    <property type="entry name" value="WD40_repeat_dom_sf"/>
</dbReference>
<keyword evidence="6" id="KW-1185">Reference proteome</keyword>
<evidence type="ECO:0000256" key="3">
    <source>
        <dbReference type="PROSITE-ProRule" id="PRU00221"/>
    </source>
</evidence>
<accession>A0A067MZ60</accession>
<dbReference type="FunCoup" id="A0A067MZ60">
    <property type="interactions" value="63"/>
</dbReference>
<dbReference type="InterPro" id="IPR001680">
    <property type="entry name" value="WD40_rpt"/>
</dbReference>
<dbReference type="Gene3D" id="2.130.10.10">
    <property type="entry name" value="YVTN repeat-like/Quinoprotein amine dehydrogenase"/>
    <property type="match status" value="2"/>
</dbReference>
<dbReference type="PROSITE" id="PS50294">
    <property type="entry name" value="WD_REPEATS_REGION"/>
    <property type="match status" value="1"/>
</dbReference>
<dbReference type="InterPro" id="IPR015943">
    <property type="entry name" value="WD40/YVTN_repeat-like_dom_sf"/>
</dbReference>
<dbReference type="GO" id="GO:0005737">
    <property type="term" value="C:cytoplasm"/>
    <property type="evidence" value="ECO:0007669"/>
    <property type="project" value="TreeGrafter"/>
</dbReference>
<keyword evidence="1 3" id="KW-0853">WD repeat</keyword>
<evidence type="ECO:0000256" key="2">
    <source>
        <dbReference type="ARBA" id="ARBA00022737"/>
    </source>
</evidence>
<dbReference type="PANTHER" id="PTHR15574:SF40">
    <property type="entry name" value="WD AND TETRATRICOPEPTIDE REPEATS PROTEIN 1"/>
    <property type="match status" value="1"/>
</dbReference>
<dbReference type="PANTHER" id="PTHR15574">
    <property type="entry name" value="WD REPEAT DOMAIN-CONTAINING FAMILY"/>
    <property type="match status" value="1"/>
</dbReference>
<dbReference type="SMART" id="SM00320">
    <property type="entry name" value="WD40"/>
    <property type="match status" value="5"/>
</dbReference>
<feature type="region of interest" description="Disordered" evidence="4">
    <location>
        <begin position="323"/>
        <end position="400"/>
    </location>
</feature>
<dbReference type="InParanoid" id="A0A067MZ60"/>
<evidence type="ECO:0000313" key="6">
    <source>
        <dbReference type="Proteomes" id="UP000027195"/>
    </source>
</evidence>
<evidence type="ECO:0000256" key="4">
    <source>
        <dbReference type="SAM" id="MobiDB-lite"/>
    </source>
</evidence>
<dbReference type="PROSITE" id="PS50082">
    <property type="entry name" value="WD_REPEATS_2"/>
    <property type="match status" value="2"/>
</dbReference>
<feature type="repeat" description="WD" evidence="3">
    <location>
        <begin position="55"/>
        <end position="90"/>
    </location>
</feature>
<proteinExistence type="predicted"/>
<protein>
    <submittedName>
        <fullName evidence="5">Uncharacterized protein</fullName>
    </submittedName>
</protein>
<reference evidence="6" key="1">
    <citation type="journal article" date="2014" name="Proc. Natl. Acad. Sci. U.S.A.">
        <title>Extensive sampling of basidiomycete genomes demonstrates inadequacy of the white-rot/brown-rot paradigm for wood decay fungi.</title>
        <authorList>
            <person name="Riley R."/>
            <person name="Salamov A.A."/>
            <person name="Brown D.W."/>
            <person name="Nagy L.G."/>
            <person name="Floudas D."/>
            <person name="Held B.W."/>
            <person name="Levasseur A."/>
            <person name="Lombard V."/>
            <person name="Morin E."/>
            <person name="Otillar R."/>
            <person name="Lindquist E.A."/>
            <person name="Sun H."/>
            <person name="LaButti K.M."/>
            <person name="Schmutz J."/>
            <person name="Jabbour D."/>
            <person name="Luo H."/>
            <person name="Baker S.E."/>
            <person name="Pisabarro A.G."/>
            <person name="Walton J.D."/>
            <person name="Blanchette R.A."/>
            <person name="Henrissat B."/>
            <person name="Martin F."/>
            <person name="Cullen D."/>
            <person name="Hibbett D.S."/>
            <person name="Grigoriev I.V."/>
        </authorList>
    </citation>
    <scope>NUCLEOTIDE SEQUENCE [LARGE SCALE GENOMIC DNA]</scope>
    <source>
        <strain evidence="6">FD-172 SS1</strain>
    </source>
</reference>
<evidence type="ECO:0000313" key="5">
    <source>
        <dbReference type="EMBL" id="KDQ21043.1"/>
    </source>
</evidence>
<dbReference type="AlphaFoldDB" id="A0A067MZ60"/>
<dbReference type="EMBL" id="KL198017">
    <property type="protein sequence ID" value="KDQ21043.1"/>
    <property type="molecule type" value="Genomic_DNA"/>
</dbReference>
<dbReference type="SUPFAM" id="SSF50978">
    <property type="entry name" value="WD40 repeat-like"/>
    <property type="match status" value="1"/>
</dbReference>
<gene>
    <name evidence="5" type="ORF">BOTBODRAFT_169706</name>
</gene>
<feature type="region of interest" description="Disordered" evidence="4">
    <location>
        <begin position="494"/>
        <end position="514"/>
    </location>
</feature>
<dbReference type="InterPro" id="IPR045151">
    <property type="entry name" value="DCAF8"/>
</dbReference>
<dbReference type="Proteomes" id="UP000027195">
    <property type="component" value="Unassembled WGS sequence"/>
</dbReference>
<feature type="repeat" description="WD" evidence="3">
    <location>
        <begin position="103"/>
        <end position="144"/>
    </location>
</feature>